<dbReference type="GO" id="GO:0004846">
    <property type="term" value="F:urate oxidase activity"/>
    <property type="evidence" value="ECO:0007669"/>
    <property type="project" value="UniProtKB-EC"/>
</dbReference>
<dbReference type="EMBL" id="SGPK01000078">
    <property type="protein sequence ID" value="THH09033.1"/>
    <property type="molecule type" value="Genomic_DNA"/>
</dbReference>
<keyword evidence="3" id="KW-0659">Purine metabolism</keyword>
<keyword evidence="4" id="KW-0560">Oxidoreductase</keyword>
<evidence type="ECO:0000256" key="4">
    <source>
        <dbReference type="ARBA" id="ARBA00023002"/>
    </source>
</evidence>
<comment type="caution">
    <text evidence="5">The sequence shown here is derived from an EMBL/GenBank/DDBJ whole genome shotgun (WGS) entry which is preliminary data.</text>
</comment>
<proteinExistence type="predicted"/>
<gene>
    <name evidence="5" type="ORF">EW145_g2310</name>
</gene>
<dbReference type="AlphaFoldDB" id="A0A4V3XDA3"/>
<dbReference type="SUPFAM" id="SSF55620">
    <property type="entry name" value="Tetrahydrobiopterin biosynthesis enzymes-like"/>
    <property type="match status" value="1"/>
</dbReference>
<keyword evidence="6" id="KW-1185">Reference proteome</keyword>
<dbReference type="UniPathway" id="UPA00394">
    <property type="reaction ID" value="UER00650"/>
</dbReference>
<dbReference type="OrthoDB" id="9992118at2759"/>
<evidence type="ECO:0000256" key="1">
    <source>
        <dbReference type="ARBA" id="ARBA00004831"/>
    </source>
</evidence>
<reference evidence="5 6" key="1">
    <citation type="submission" date="2019-02" db="EMBL/GenBank/DDBJ databases">
        <title>Genome sequencing of the rare red list fungi Phellinidium pouzarii.</title>
        <authorList>
            <person name="Buettner E."/>
            <person name="Kellner H."/>
        </authorList>
    </citation>
    <scope>NUCLEOTIDE SEQUENCE [LARGE SCALE GENOMIC DNA]</scope>
    <source>
        <strain evidence="5 6">DSM 108285</strain>
    </source>
</reference>
<evidence type="ECO:0000313" key="6">
    <source>
        <dbReference type="Proteomes" id="UP000308199"/>
    </source>
</evidence>
<evidence type="ECO:0000256" key="2">
    <source>
        <dbReference type="ARBA" id="ARBA00012598"/>
    </source>
</evidence>
<dbReference type="Pfam" id="PF01014">
    <property type="entry name" value="Uricase"/>
    <property type="match status" value="1"/>
</dbReference>
<dbReference type="Proteomes" id="UP000308199">
    <property type="component" value="Unassembled WGS sequence"/>
</dbReference>
<organism evidence="5 6">
    <name type="scientific">Phellinidium pouzarii</name>
    <dbReference type="NCBI Taxonomy" id="167371"/>
    <lineage>
        <taxon>Eukaryota</taxon>
        <taxon>Fungi</taxon>
        <taxon>Dikarya</taxon>
        <taxon>Basidiomycota</taxon>
        <taxon>Agaricomycotina</taxon>
        <taxon>Agaricomycetes</taxon>
        <taxon>Hymenochaetales</taxon>
        <taxon>Hymenochaetaceae</taxon>
        <taxon>Phellinidium</taxon>
    </lineage>
</organism>
<protein>
    <recommendedName>
        <fullName evidence="2">factor independent urate hydroxylase</fullName>
        <ecNumber evidence="2">1.7.3.3</ecNumber>
    </recommendedName>
</protein>
<dbReference type="EC" id="1.7.3.3" evidence="2"/>
<evidence type="ECO:0000256" key="3">
    <source>
        <dbReference type="ARBA" id="ARBA00022631"/>
    </source>
</evidence>
<dbReference type="Gene3D" id="3.10.270.10">
    <property type="entry name" value="Urate Oxidase"/>
    <property type="match status" value="1"/>
</dbReference>
<dbReference type="GO" id="GO:0019628">
    <property type="term" value="P:urate catabolic process"/>
    <property type="evidence" value="ECO:0007669"/>
    <property type="project" value="UniProtKB-UniPathway"/>
</dbReference>
<evidence type="ECO:0000313" key="5">
    <source>
        <dbReference type="EMBL" id="THH09033.1"/>
    </source>
</evidence>
<dbReference type="GO" id="GO:0006144">
    <property type="term" value="P:purine nucleobase metabolic process"/>
    <property type="evidence" value="ECO:0007669"/>
    <property type="project" value="UniProtKB-KW"/>
</dbReference>
<dbReference type="InterPro" id="IPR002042">
    <property type="entry name" value="Uricase"/>
</dbReference>
<sequence>MAAQLVAEHGRLESVGYALPNRHYVPVDMKYVGIENMTPAKAEVFCPLAAPSGLISATVARNRNRKQ</sequence>
<accession>A0A4V3XDA3</accession>
<comment type="pathway">
    <text evidence="1">Purine metabolism; urate degradation; (S)-allantoin from urate: step 1/3.</text>
</comment>
<name>A0A4V3XDA3_9AGAM</name>